<evidence type="ECO:0000256" key="1">
    <source>
        <dbReference type="SAM" id="MobiDB-lite"/>
    </source>
</evidence>
<name>A0A1Y1XFG3_9FUNG</name>
<keyword evidence="2" id="KW-0378">Hydrolase</keyword>
<dbReference type="Proteomes" id="UP000193944">
    <property type="component" value="Unassembled WGS sequence"/>
</dbReference>
<dbReference type="OrthoDB" id="3231855at2759"/>
<dbReference type="PANTHER" id="PTHR13308:SF40">
    <property type="entry name" value="NEDD4-BINDING PROTEIN 2-LIKE 1"/>
    <property type="match status" value="1"/>
</dbReference>
<protein>
    <submittedName>
        <fullName evidence="2">p-loop containing nucleoside triphosphate hydrolase protein</fullName>
    </submittedName>
</protein>
<sequence length="186" mass="21501">MTDNNNNNNNSNDKIMYILRGLPGSGKSTLAKSIIKENNGKGIILSTDNYFIVNGKDQYDPTKIGEAHQSNQNKCKEKCEQGISPIIIDNTNIKRWEAKPYVEIALEYNYKIEIREPDTPWFKERNAKRLAKKSIHNVTIKKITGMISKWDEDFSIESILKEKPPNRNHYNNNSITNKFNKKKLNK</sequence>
<evidence type="ECO:0000313" key="2">
    <source>
        <dbReference type="EMBL" id="ORX84156.1"/>
    </source>
</evidence>
<feature type="region of interest" description="Disordered" evidence="1">
    <location>
        <begin position="165"/>
        <end position="186"/>
    </location>
</feature>
<dbReference type="Pfam" id="PF13671">
    <property type="entry name" value="AAA_33"/>
    <property type="match status" value="1"/>
</dbReference>
<dbReference type="AlphaFoldDB" id="A0A1Y1XFG3"/>
<dbReference type="Gene3D" id="3.40.50.300">
    <property type="entry name" value="P-loop containing nucleotide triphosphate hydrolases"/>
    <property type="match status" value="1"/>
</dbReference>
<dbReference type="GO" id="GO:0016787">
    <property type="term" value="F:hydrolase activity"/>
    <property type="evidence" value="ECO:0007669"/>
    <property type="project" value="UniProtKB-KW"/>
</dbReference>
<feature type="compositionally biased region" description="Polar residues" evidence="1">
    <location>
        <begin position="168"/>
        <end position="178"/>
    </location>
</feature>
<reference evidence="2 3" key="2">
    <citation type="submission" date="2016-08" db="EMBL/GenBank/DDBJ databases">
        <title>Pervasive Adenine N6-methylation of Active Genes in Fungi.</title>
        <authorList>
            <consortium name="DOE Joint Genome Institute"/>
            <person name="Mondo S.J."/>
            <person name="Dannebaum R.O."/>
            <person name="Kuo R.C."/>
            <person name="Labutti K."/>
            <person name="Haridas S."/>
            <person name="Kuo A."/>
            <person name="Salamov A."/>
            <person name="Ahrendt S.R."/>
            <person name="Lipzen A."/>
            <person name="Sullivan W."/>
            <person name="Andreopoulos W.B."/>
            <person name="Clum A."/>
            <person name="Lindquist E."/>
            <person name="Daum C."/>
            <person name="Ramamoorthy G.K."/>
            <person name="Gryganskyi A."/>
            <person name="Culley D."/>
            <person name="Magnuson J.K."/>
            <person name="James T.Y."/>
            <person name="O'Malley M.A."/>
            <person name="Stajich J.E."/>
            <person name="Spatafora J.W."/>
            <person name="Visel A."/>
            <person name="Grigoriev I.V."/>
        </authorList>
    </citation>
    <scope>NUCLEOTIDE SEQUENCE [LARGE SCALE GENOMIC DNA]</scope>
    <source>
        <strain evidence="2 3">S4</strain>
    </source>
</reference>
<dbReference type="InterPro" id="IPR027417">
    <property type="entry name" value="P-loop_NTPase"/>
</dbReference>
<dbReference type="SUPFAM" id="SSF52540">
    <property type="entry name" value="P-loop containing nucleoside triphosphate hydrolases"/>
    <property type="match status" value="1"/>
</dbReference>
<keyword evidence="3" id="KW-1185">Reference proteome</keyword>
<organism evidence="2 3">
    <name type="scientific">Anaeromyces robustus</name>
    <dbReference type="NCBI Taxonomy" id="1754192"/>
    <lineage>
        <taxon>Eukaryota</taxon>
        <taxon>Fungi</taxon>
        <taxon>Fungi incertae sedis</taxon>
        <taxon>Chytridiomycota</taxon>
        <taxon>Chytridiomycota incertae sedis</taxon>
        <taxon>Neocallimastigomycetes</taxon>
        <taxon>Neocallimastigales</taxon>
        <taxon>Neocallimastigaceae</taxon>
        <taxon>Anaeromyces</taxon>
    </lineage>
</organism>
<dbReference type="PANTHER" id="PTHR13308">
    <property type="entry name" value="NEDD4-BINDING PROTEIN 2-LIKE 1"/>
    <property type="match status" value="1"/>
</dbReference>
<accession>A0A1Y1XFG3</accession>
<proteinExistence type="predicted"/>
<gene>
    <name evidence="2" type="ORF">BCR32DRAFT_266474</name>
</gene>
<comment type="caution">
    <text evidence="2">The sequence shown here is derived from an EMBL/GenBank/DDBJ whole genome shotgun (WGS) entry which is preliminary data.</text>
</comment>
<dbReference type="InterPro" id="IPR026302">
    <property type="entry name" value="NEDD4-bd_p2"/>
</dbReference>
<dbReference type="STRING" id="1754192.A0A1Y1XFG3"/>
<dbReference type="EMBL" id="MCFG01000057">
    <property type="protein sequence ID" value="ORX84156.1"/>
    <property type="molecule type" value="Genomic_DNA"/>
</dbReference>
<reference evidence="2 3" key="1">
    <citation type="submission" date="2016-08" db="EMBL/GenBank/DDBJ databases">
        <title>A Parts List for Fungal Cellulosomes Revealed by Comparative Genomics.</title>
        <authorList>
            <consortium name="DOE Joint Genome Institute"/>
            <person name="Haitjema C.H."/>
            <person name="Gilmore S.P."/>
            <person name="Henske J.K."/>
            <person name="Solomon K.V."/>
            <person name="De Groot R."/>
            <person name="Kuo A."/>
            <person name="Mondo S.J."/>
            <person name="Salamov A.A."/>
            <person name="Labutti K."/>
            <person name="Zhao Z."/>
            <person name="Chiniquy J."/>
            <person name="Barry K."/>
            <person name="Brewer H.M."/>
            <person name="Purvine S.O."/>
            <person name="Wright A.T."/>
            <person name="Boxma B."/>
            <person name="Van Alen T."/>
            <person name="Hackstein J.H."/>
            <person name="Baker S.E."/>
            <person name="Grigoriev I.V."/>
            <person name="O'Malley M.A."/>
        </authorList>
    </citation>
    <scope>NUCLEOTIDE SEQUENCE [LARGE SCALE GENOMIC DNA]</scope>
    <source>
        <strain evidence="2 3">S4</strain>
    </source>
</reference>
<evidence type="ECO:0000313" key="3">
    <source>
        <dbReference type="Proteomes" id="UP000193944"/>
    </source>
</evidence>